<proteinExistence type="predicted"/>
<reference evidence="2 3" key="1">
    <citation type="submission" date="2016-08" db="EMBL/GenBank/DDBJ databases">
        <title>Draft genome sequence of allopolyploid Zygosaccharomyces rouxii.</title>
        <authorList>
            <person name="Watanabe J."/>
            <person name="Uehara K."/>
            <person name="Mogi Y."/>
            <person name="Tsukioka Y."/>
        </authorList>
    </citation>
    <scope>NUCLEOTIDE SEQUENCE [LARGE SCALE GENOMIC DNA]</scope>
    <source>
        <strain evidence="2 3">NBRC 110957</strain>
    </source>
</reference>
<dbReference type="Proteomes" id="UP000187013">
    <property type="component" value="Unassembled WGS sequence"/>
</dbReference>
<organism evidence="2 3">
    <name type="scientific">Zygosaccharomyces rouxii</name>
    <dbReference type="NCBI Taxonomy" id="4956"/>
    <lineage>
        <taxon>Eukaryota</taxon>
        <taxon>Fungi</taxon>
        <taxon>Dikarya</taxon>
        <taxon>Ascomycota</taxon>
        <taxon>Saccharomycotina</taxon>
        <taxon>Saccharomycetes</taxon>
        <taxon>Saccharomycetales</taxon>
        <taxon>Saccharomycetaceae</taxon>
        <taxon>Zygosaccharomyces</taxon>
    </lineage>
</organism>
<keyword evidence="1" id="KW-0472">Membrane</keyword>
<evidence type="ECO:0000313" key="2">
    <source>
        <dbReference type="EMBL" id="GAV56452.1"/>
    </source>
</evidence>
<dbReference type="OrthoDB" id="4037327at2759"/>
<keyword evidence="1" id="KW-0812">Transmembrane</keyword>
<dbReference type="AlphaFoldDB" id="A0A1Q3ALL4"/>
<keyword evidence="1" id="KW-1133">Transmembrane helix</keyword>
<feature type="transmembrane region" description="Helical" evidence="1">
    <location>
        <begin position="38"/>
        <end position="59"/>
    </location>
</feature>
<dbReference type="InterPro" id="IPR001142">
    <property type="entry name" value="DUP/COS"/>
</dbReference>
<dbReference type="Pfam" id="PF00674">
    <property type="entry name" value="DUP"/>
    <property type="match status" value="2"/>
</dbReference>
<protein>
    <submittedName>
        <fullName evidence="2">Uncharacterized protein</fullName>
    </submittedName>
</protein>
<name>A0A1Q3ALL4_ZYGRO</name>
<gene>
    <name evidence="2" type="ORF">ZYGR_0DI00110</name>
</gene>
<feature type="transmembrane region" description="Helical" evidence="1">
    <location>
        <begin position="222"/>
        <end position="239"/>
    </location>
</feature>
<evidence type="ECO:0000313" key="3">
    <source>
        <dbReference type="Proteomes" id="UP000187013"/>
    </source>
</evidence>
<evidence type="ECO:0000256" key="1">
    <source>
        <dbReference type="SAM" id="Phobius"/>
    </source>
</evidence>
<dbReference type="EMBL" id="BDGX01000113">
    <property type="protein sequence ID" value="GAV56452.1"/>
    <property type="molecule type" value="Genomic_DNA"/>
</dbReference>
<feature type="transmembrane region" description="Helical" evidence="1">
    <location>
        <begin position="12"/>
        <end position="32"/>
    </location>
</feature>
<feature type="transmembrane region" description="Helical" evidence="1">
    <location>
        <begin position="189"/>
        <end position="210"/>
    </location>
</feature>
<sequence>MIYEISKHRFPLAVSCLCIVVGWINPCGSNYIYNNVPVGSMISSLFRTLASLFPFIWLYHSKLHFKNITELVRQVLESNPGLDIKKWDEIASVLNLSFYQRGIWNTPYFFFDGKIVEIAFKNNILGPYLEGKFNSITDTDKLQSARCYLQSVNAQFELSLKEDFPRLSSAFELPRDNHKSKLYLYPTHWISLCTFCYLQGAILFWVLTLFKKSHSSFSSVIYEQYMALMCCSCFYNTMYPQMDILQAIKFLAIITKVSPGKEPDKWDQVAKYMNQYLIEVYGSGSENIFFDGKHCLDCYSTRLEPLSVGKNTKCYGALKEIVDTVQCKVE</sequence>
<comment type="caution">
    <text evidence="2">The sequence shown here is derived from an EMBL/GenBank/DDBJ whole genome shotgun (WGS) entry which is preliminary data.</text>
</comment>
<accession>A0A1Q3ALL4</accession>